<dbReference type="SUPFAM" id="SSF52540">
    <property type="entry name" value="P-loop containing nucleoside triphosphate hydrolases"/>
    <property type="match status" value="1"/>
</dbReference>
<evidence type="ECO:0000313" key="3">
    <source>
        <dbReference type="Proteomes" id="UP000001635"/>
    </source>
</evidence>
<dbReference type="KEGG" id="cmr:Cycma_0092"/>
<reference evidence="3" key="1">
    <citation type="submission" date="2011-07" db="EMBL/GenBank/DDBJ databases">
        <title>The complete genome of Cyclobacterium marinum DSM 745.</title>
        <authorList>
            <person name="Lucas S."/>
            <person name="Han J."/>
            <person name="Lapidus A."/>
            <person name="Bruce D."/>
            <person name="Goodwin L."/>
            <person name="Pitluck S."/>
            <person name="Peters L."/>
            <person name="Kyrpides N."/>
            <person name="Mavromatis K."/>
            <person name="Ivanova N."/>
            <person name="Ovchinnikova G."/>
            <person name="Chertkov O."/>
            <person name="Detter J.C."/>
            <person name="Tapia R."/>
            <person name="Han C."/>
            <person name="Land M."/>
            <person name="Hauser L."/>
            <person name="Markowitz V."/>
            <person name="Cheng J.-F."/>
            <person name="Hugenholtz P."/>
            <person name="Woyke T."/>
            <person name="Wu D."/>
            <person name="Tindall B."/>
            <person name="Schuetze A."/>
            <person name="Brambilla E."/>
            <person name="Klenk H.-P."/>
            <person name="Eisen J.A."/>
        </authorList>
    </citation>
    <scope>NUCLEOTIDE SEQUENCE [LARGE SCALE GENOMIC DNA]</scope>
    <source>
        <strain evidence="3">ATCC 25205 / DSM 745 / LMG 13164 / NCIMB 1802</strain>
    </source>
</reference>
<protein>
    <recommendedName>
        <fullName evidence="1">ORC1/DEAH AAA+ ATPase domain-containing protein</fullName>
    </recommendedName>
</protein>
<organism evidence="2 3">
    <name type="scientific">Cyclobacterium marinum (strain ATCC 25205 / DSM 745 / LMG 13164 / NCIMB 1802)</name>
    <name type="common">Flectobacillus marinus</name>
    <dbReference type="NCBI Taxonomy" id="880070"/>
    <lineage>
        <taxon>Bacteria</taxon>
        <taxon>Pseudomonadati</taxon>
        <taxon>Bacteroidota</taxon>
        <taxon>Cytophagia</taxon>
        <taxon>Cytophagales</taxon>
        <taxon>Cyclobacteriaceae</taxon>
        <taxon>Cyclobacterium</taxon>
    </lineage>
</organism>
<evidence type="ECO:0000313" key="2">
    <source>
        <dbReference type="EMBL" id="AEL23876.1"/>
    </source>
</evidence>
<dbReference type="AlphaFoldDB" id="G0J0G0"/>
<name>G0J0G0_CYCMS</name>
<gene>
    <name evidence="2" type="ordered locus">Cycma_0092</name>
</gene>
<dbReference type="RefSeq" id="WP_014018175.1">
    <property type="nucleotide sequence ID" value="NC_015914.1"/>
</dbReference>
<dbReference type="OrthoDB" id="1426482at2"/>
<accession>G0J0G0</accession>
<proteinExistence type="predicted"/>
<dbReference type="InterPro" id="IPR027417">
    <property type="entry name" value="P-loop_NTPase"/>
</dbReference>
<keyword evidence="3" id="KW-1185">Reference proteome</keyword>
<dbReference type="Gene3D" id="1.10.8.60">
    <property type="match status" value="1"/>
</dbReference>
<evidence type="ECO:0000259" key="1">
    <source>
        <dbReference type="Pfam" id="PF13401"/>
    </source>
</evidence>
<feature type="domain" description="ORC1/DEAH AAA+ ATPase" evidence="1">
    <location>
        <begin position="103"/>
        <end position="215"/>
    </location>
</feature>
<dbReference type="InterPro" id="IPR049945">
    <property type="entry name" value="AAA_22"/>
</dbReference>
<dbReference type="EMBL" id="CP002955">
    <property type="protein sequence ID" value="AEL23876.1"/>
    <property type="molecule type" value="Genomic_DNA"/>
</dbReference>
<dbReference type="Pfam" id="PF13401">
    <property type="entry name" value="AAA_22"/>
    <property type="match status" value="1"/>
</dbReference>
<dbReference type="Gene3D" id="3.40.50.300">
    <property type="entry name" value="P-loop containing nucleotide triphosphate hydrolases"/>
    <property type="match status" value="1"/>
</dbReference>
<dbReference type="eggNOG" id="COG2842">
    <property type="taxonomic scope" value="Bacteria"/>
</dbReference>
<dbReference type="Proteomes" id="UP000001635">
    <property type="component" value="Chromosome"/>
</dbReference>
<dbReference type="GO" id="GO:0016887">
    <property type="term" value="F:ATP hydrolysis activity"/>
    <property type="evidence" value="ECO:0007669"/>
    <property type="project" value="InterPro"/>
</dbReference>
<sequence>MANTNQTISGEEKQKIAEDLRYFVEVIAGGSANKASKMLKKVSNGYISLMLNNKWDAISAEMWRNVEKQVSRSGDWAFVPTKSSEKLFMLLDDSKKNTICSGIIANEGRGKTFPTKVYSETHPNVFHIKCNEFDTRKTFLMELMSLIPVSTSSLQISEMMRAIVNEIRRREEPVIIWDEGDKLSDSVLYFFITFFNMLEDQAGLVIMATPYLQHRIEKGVRLNKKGFREIYSRIGRRFISLPEHEKNEILDIIRMNGVHDDVEAMKILNQCEGDLRRVKKLVHAYKRREAGDA</sequence>
<dbReference type="HOGENOM" id="CLU_938953_0_0_10"/>
<dbReference type="STRING" id="880070.Cycma_0092"/>